<evidence type="ECO:0000313" key="7">
    <source>
        <dbReference type="EMBL" id="JAG19610.1"/>
    </source>
</evidence>
<dbReference type="GO" id="GO:0016853">
    <property type="term" value="F:isomerase activity"/>
    <property type="evidence" value="ECO:0007669"/>
    <property type="project" value="UniProtKB-KW"/>
</dbReference>
<feature type="transmembrane region" description="Helical" evidence="5">
    <location>
        <begin position="177"/>
        <end position="193"/>
    </location>
</feature>
<dbReference type="InterPro" id="IPR009915">
    <property type="entry name" value="NnrU_dom"/>
</dbReference>
<evidence type="ECO:0000256" key="5">
    <source>
        <dbReference type="SAM" id="Phobius"/>
    </source>
</evidence>
<reference evidence="7" key="1">
    <citation type="journal article" date="2014" name="PLoS ONE">
        <title>Transcriptome-Based Identification of ABC Transporters in the Western Tarnished Plant Bug Lygus hesperus.</title>
        <authorList>
            <person name="Hull J.J."/>
            <person name="Chaney K."/>
            <person name="Geib S.M."/>
            <person name="Fabrick J.A."/>
            <person name="Brent C.S."/>
            <person name="Walsh D."/>
            <person name="Lavine L.C."/>
        </authorList>
    </citation>
    <scope>NUCLEOTIDE SEQUENCE</scope>
</reference>
<sequence length="251" mass="28336">MFKKAFQKFATLPYGVKVASAGWLAFSATHLTLSHPPVREKMIDFCGNQTNFRIIYGTIATAIAGTTVLLYSRTPPSLRGKIVHNLYRRRNDTQSSSIGFRASVLLQAVGAFFVTDSYVTAYRNPLAMTDSEPKDPRSIRRMYQIAGLQRITRHHEFFGYVFFALGSMLANNRVGDMILYGFIPVFTAAGIIHQEYRLRQTKPAFYFEDTSIIPFQAVLEGKQSLTKALFEVSPASYAATFCVISMMFFWP</sequence>
<keyword evidence="2 5" id="KW-0812">Transmembrane</keyword>
<evidence type="ECO:0000256" key="1">
    <source>
        <dbReference type="ARBA" id="ARBA00004141"/>
    </source>
</evidence>
<keyword evidence="3 5" id="KW-1133">Transmembrane helix</keyword>
<feature type="transmembrane region" description="Helical" evidence="5">
    <location>
        <begin position="12"/>
        <end position="33"/>
    </location>
</feature>
<proteinExistence type="predicted"/>
<dbReference type="Pfam" id="PF07298">
    <property type="entry name" value="NnrU"/>
    <property type="match status" value="1"/>
</dbReference>
<protein>
    <submittedName>
        <fullName evidence="7">15-cis-zeta-carotene isomerase, chloroplastic</fullName>
    </submittedName>
</protein>
<keyword evidence="7" id="KW-0413">Isomerase</keyword>
<feature type="domain" description="NnrU" evidence="6">
    <location>
        <begin position="21"/>
        <end position="215"/>
    </location>
</feature>
<dbReference type="AlphaFoldDB" id="A0A0A9XRD4"/>
<organism evidence="7">
    <name type="scientific">Lygus hesperus</name>
    <name type="common">Western plant bug</name>
    <dbReference type="NCBI Taxonomy" id="30085"/>
    <lineage>
        <taxon>Eukaryota</taxon>
        <taxon>Metazoa</taxon>
        <taxon>Ecdysozoa</taxon>
        <taxon>Arthropoda</taxon>
        <taxon>Hexapoda</taxon>
        <taxon>Insecta</taxon>
        <taxon>Pterygota</taxon>
        <taxon>Neoptera</taxon>
        <taxon>Paraneoptera</taxon>
        <taxon>Hemiptera</taxon>
        <taxon>Heteroptera</taxon>
        <taxon>Panheteroptera</taxon>
        <taxon>Cimicomorpha</taxon>
        <taxon>Miridae</taxon>
        <taxon>Mirini</taxon>
        <taxon>Lygus</taxon>
    </lineage>
</organism>
<reference evidence="7" key="2">
    <citation type="submission" date="2014-07" db="EMBL/GenBank/DDBJ databases">
        <authorList>
            <person name="Hull J."/>
        </authorList>
    </citation>
    <scope>NUCLEOTIDE SEQUENCE</scope>
</reference>
<comment type="subcellular location">
    <subcellularLocation>
        <location evidence="1">Membrane</location>
        <topology evidence="1">Multi-pass membrane protein</topology>
    </subcellularLocation>
</comment>
<keyword evidence="4 5" id="KW-0472">Membrane</keyword>
<feature type="transmembrane region" description="Helical" evidence="5">
    <location>
        <begin position="98"/>
        <end position="119"/>
    </location>
</feature>
<evidence type="ECO:0000256" key="4">
    <source>
        <dbReference type="ARBA" id="ARBA00023136"/>
    </source>
</evidence>
<name>A0A0A9XRD4_LYGHE</name>
<evidence type="ECO:0000256" key="3">
    <source>
        <dbReference type="ARBA" id="ARBA00022989"/>
    </source>
</evidence>
<feature type="transmembrane region" description="Helical" evidence="5">
    <location>
        <begin position="228"/>
        <end position="250"/>
    </location>
</feature>
<evidence type="ECO:0000259" key="6">
    <source>
        <dbReference type="Pfam" id="PF07298"/>
    </source>
</evidence>
<dbReference type="GO" id="GO:0016020">
    <property type="term" value="C:membrane"/>
    <property type="evidence" value="ECO:0007669"/>
    <property type="project" value="UniProtKB-SubCell"/>
</dbReference>
<gene>
    <name evidence="7" type="primary">ZCIS</name>
    <name evidence="7" type="ORF">CM83_101270</name>
</gene>
<evidence type="ECO:0000256" key="2">
    <source>
        <dbReference type="ARBA" id="ARBA00022692"/>
    </source>
</evidence>
<feature type="transmembrane region" description="Helical" evidence="5">
    <location>
        <begin position="53"/>
        <end position="71"/>
    </location>
</feature>
<dbReference type="EMBL" id="GBHO01023994">
    <property type="protein sequence ID" value="JAG19610.1"/>
    <property type="molecule type" value="Transcribed_RNA"/>
</dbReference>
<accession>A0A0A9XRD4</accession>